<organism evidence="1 2">
    <name type="scientific">Armillaria novae-zelandiae</name>
    <dbReference type="NCBI Taxonomy" id="153914"/>
    <lineage>
        <taxon>Eukaryota</taxon>
        <taxon>Fungi</taxon>
        <taxon>Dikarya</taxon>
        <taxon>Basidiomycota</taxon>
        <taxon>Agaricomycotina</taxon>
        <taxon>Agaricomycetes</taxon>
        <taxon>Agaricomycetidae</taxon>
        <taxon>Agaricales</taxon>
        <taxon>Marasmiineae</taxon>
        <taxon>Physalacriaceae</taxon>
        <taxon>Armillaria</taxon>
    </lineage>
</organism>
<protein>
    <submittedName>
        <fullName evidence="1">Uncharacterized protein</fullName>
    </submittedName>
</protein>
<evidence type="ECO:0000313" key="1">
    <source>
        <dbReference type="EMBL" id="KAK0477931.1"/>
    </source>
</evidence>
<sequence length="79" mass="9153">MAPFRNTSTSLRRLLISISSDMHLSWRRMIVSLWVASRSRAMRICRRGIISAPFNLFSSTPIDVWEICGRHHRSHTGVE</sequence>
<gene>
    <name evidence="1" type="ORF">IW261DRAFT_1484636</name>
</gene>
<accession>A0AA39P5G8</accession>
<keyword evidence="2" id="KW-1185">Reference proteome</keyword>
<evidence type="ECO:0000313" key="2">
    <source>
        <dbReference type="Proteomes" id="UP001175227"/>
    </source>
</evidence>
<dbReference type="AlphaFoldDB" id="A0AA39P5G8"/>
<proteinExistence type="predicted"/>
<name>A0AA39P5G8_9AGAR</name>
<dbReference type="EMBL" id="JAUEPR010000015">
    <property type="protein sequence ID" value="KAK0477931.1"/>
    <property type="molecule type" value="Genomic_DNA"/>
</dbReference>
<dbReference type="Proteomes" id="UP001175227">
    <property type="component" value="Unassembled WGS sequence"/>
</dbReference>
<reference evidence="1" key="1">
    <citation type="submission" date="2023-06" db="EMBL/GenBank/DDBJ databases">
        <authorList>
            <consortium name="Lawrence Berkeley National Laboratory"/>
            <person name="Ahrendt S."/>
            <person name="Sahu N."/>
            <person name="Indic B."/>
            <person name="Wong-Bajracharya J."/>
            <person name="Merenyi Z."/>
            <person name="Ke H.-M."/>
            <person name="Monk M."/>
            <person name="Kocsube S."/>
            <person name="Drula E."/>
            <person name="Lipzen A."/>
            <person name="Balint B."/>
            <person name="Henrissat B."/>
            <person name="Andreopoulos B."/>
            <person name="Martin F.M."/>
            <person name="Harder C.B."/>
            <person name="Rigling D."/>
            <person name="Ford K.L."/>
            <person name="Foster G.D."/>
            <person name="Pangilinan J."/>
            <person name="Papanicolaou A."/>
            <person name="Barry K."/>
            <person name="LaButti K."/>
            <person name="Viragh M."/>
            <person name="Koriabine M."/>
            <person name="Yan M."/>
            <person name="Riley R."/>
            <person name="Champramary S."/>
            <person name="Plett K.L."/>
            <person name="Tsai I.J."/>
            <person name="Slot J."/>
            <person name="Sipos G."/>
            <person name="Plett J."/>
            <person name="Nagy L.G."/>
            <person name="Grigoriev I.V."/>
        </authorList>
    </citation>
    <scope>NUCLEOTIDE SEQUENCE</scope>
    <source>
        <strain evidence="1">ICMP 16352</strain>
    </source>
</reference>
<comment type="caution">
    <text evidence="1">The sequence shown here is derived from an EMBL/GenBank/DDBJ whole genome shotgun (WGS) entry which is preliminary data.</text>
</comment>